<protein>
    <recommendedName>
        <fullName evidence="4 8">Methionyl-tRNA formyltransferase</fullName>
        <ecNumber evidence="3 8">2.1.2.9</ecNumber>
    </recommendedName>
</protein>
<proteinExistence type="inferred from homology"/>
<dbReference type="Pfam" id="PF02911">
    <property type="entry name" value="Formyl_trans_C"/>
    <property type="match status" value="1"/>
</dbReference>
<keyword evidence="10" id="KW-1185">Reference proteome</keyword>
<evidence type="ECO:0000256" key="5">
    <source>
        <dbReference type="ARBA" id="ARBA00022679"/>
    </source>
</evidence>
<evidence type="ECO:0000256" key="1">
    <source>
        <dbReference type="ARBA" id="ARBA00002606"/>
    </source>
</evidence>
<evidence type="ECO:0000256" key="7">
    <source>
        <dbReference type="ARBA" id="ARBA00048558"/>
    </source>
</evidence>
<dbReference type="Gene3D" id="3.10.25.10">
    <property type="entry name" value="Formyl transferase, C-terminal domain"/>
    <property type="match status" value="1"/>
</dbReference>
<dbReference type="InterPro" id="IPR005794">
    <property type="entry name" value="Fmt"/>
</dbReference>
<evidence type="ECO:0000256" key="6">
    <source>
        <dbReference type="ARBA" id="ARBA00022917"/>
    </source>
</evidence>
<dbReference type="InterPro" id="IPR044135">
    <property type="entry name" value="Met-tRNA-FMT_C"/>
</dbReference>
<dbReference type="CDD" id="cd08704">
    <property type="entry name" value="Met_tRNA_FMT_C"/>
    <property type="match status" value="1"/>
</dbReference>
<dbReference type="HAMAP" id="MF_00182">
    <property type="entry name" value="Formyl_trans"/>
    <property type="match status" value="1"/>
</dbReference>
<reference evidence="9 10" key="1">
    <citation type="submission" date="2018-11" db="EMBL/GenBank/DDBJ databases">
        <title>Phylogenetic determinants of toxin gene distribution in genomes of Brevibacillus laterosporus.</title>
        <authorList>
            <person name="Glare T.R."/>
            <person name="Durrant A."/>
            <person name="Berry C."/>
            <person name="Palma L."/>
            <person name="Ormskirk M."/>
            <person name="Cox M.O."/>
        </authorList>
    </citation>
    <scope>NUCLEOTIDE SEQUENCE [LARGE SCALE GENOMIC DNA]</scope>
    <source>
        <strain evidence="9 10">1821L</strain>
    </source>
</reference>
<dbReference type="InterPro" id="IPR041711">
    <property type="entry name" value="Met-tRNA-FMT_N"/>
</dbReference>
<dbReference type="InterPro" id="IPR011034">
    <property type="entry name" value="Formyl_transferase-like_C_sf"/>
</dbReference>
<dbReference type="NCBIfam" id="TIGR00460">
    <property type="entry name" value="fmt"/>
    <property type="match status" value="1"/>
</dbReference>
<dbReference type="SUPFAM" id="SSF50486">
    <property type="entry name" value="FMT C-terminal domain-like"/>
    <property type="match status" value="1"/>
</dbReference>
<sequence length="317" mass="34712">MKDTRILFMGTPDFSTQSLEALLTHGYQVVGVVTQPDRPVGRKRVLTPPPVKELALRHGLPVYQPEKIRESEAVQSVLDATRPDLIVTAAYGQILPNSLLEAPKHGCINVHASLLPKYRGGAPIHASIINGEKESGVTIMYMVQALDAGDMISKVVVPIEERDTAGSLFEKLGAAGADLLIDTLPKLLKGEITPEPQNHEEATFAPNIKRENERLDWNKSAREIYNQVRGMNSWPVAFTTFEEKVWKIWWAEVVEQTGQLATPGTIIDRTEDGLIIACGAGSVILKEIQPEGKKRMSVYDFLRGAGASIAIGSKVGE</sequence>
<comment type="function">
    <text evidence="1 8">Attaches a formyl group to the free amino group of methionyl-tRNA(fMet). The formyl group appears to play a dual role in the initiator identity of N-formylmethionyl-tRNA by promoting its recognition by IF2 and preventing the misappropriation of this tRNA by the elongation apparatus.</text>
</comment>
<feature type="binding site" evidence="8">
    <location>
        <begin position="113"/>
        <end position="116"/>
    </location>
    <ligand>
        <name>(6S)-5,6,7,8-tetrahydrofolate</name>
        <dbReference type="ChEBI" id="CHEBI:57453"/>
    </ligand>
</feature>
<dbReference type="AlphaFoldDB" id="A0A502H3L0"/>
<dbReference type="FunFam" id="3.40.50.170:FF:000004">
    <property type="entry name" value="Methionyl-tRNA formyltransferase"/>
    <property type="match status" value="1"/>
</dbReference>
<evidence type="ECO:0000256" key="3">
    <source>
        <dbReference type="ARBA" id="ARBA00012261"/>
    </source>
</evidence>
<dbReference type="InterPro" id="IPR036477">
    <property type="entry name" value="Formyl_transf_N_sf"/>
</dbReference>
<dbReference type="Gene3D" id="3.40.50.170">
    <property type="entry name" value="Formyl transferase, N-terminal domain"/>
    <property type="match status" value="1"/>
</dbReference>
<comment type="similarity">
    <text evidence="2 8">Belongs to the Fmt family.</text>
</comment>
<dbReference type="InterPro" id="IPR002376">
    <property type="entry name" value="Formyl_transf_N"/>
</dbReference>
<dbReference type="GO" id="GO:0005829">
    <property type="term" value="C:cytosol"/>
    <property type="evidence" value="ECO:0007669"/>
    <property type="project" value="TreeGrafter"/>
</dbReference>
<dbReference type="EC" id="2.1.2.9" evidence="3 8"/>
<evidence type="ECO:0000313" key="9">
    <source>
        <dbReference type="EMBL" id="QDX95111.1"/>
    </source>
</evidence>
<dbReference type="PANTHER" id="PTHR11138">
    <property type="entry name" value="METHIONYL-TRNA FORMYLTRANSFERASE"/>
    <property type="match status" value="1"/>
</dbReference>
<dbReference type="Pfam" id="PF00551">
    <property type="entry name" value="Formyl_trans_N"/>
    <property type="match status" value="1"/>
</dbReference>
<dbReference type="InterPro" id="IPR005793">
    <property type="entry name" value="Formyl_trans_C"/>
</dbReference>
<dbReference type="SUPFAM" id="SSF53328">
    <property type="entry name" value="Formyltransferase"/>
    <property type="match status" value="1"/>
</dbReference>
<keyword evidence="6 8" id="KW-0648">Protein biosynthesis</keyword>
<evidence type="ECO:0000313" key="10">
    <source>
        <dbReference type="Proteomes" id="UP000319432"/>
    </source>
</evidence>
<dbReference type="GO" id="GO:0004479">
    <property type="term" value="F:methionyl-tRNA formyltransferase activity"/>
    <property type="evidence" value="ECO:0007669"/>
    <property type="project" value="UniProtKB-UniRule"/>
</dbReference>
<evidence type="ECO:0000256" key="8">
    <source>
        <dbReference type="HAMAP-Rule" id="MF_00182"/>
    </source>
</evidence>
<accession>A0A502H3L0</accession>
<dbReference type="InterPro" id="IPR037022">
    <property type="entry name" value="Formyl_trans_C_sf"/>
</dbReference>
<dbReference type="Proteomes" id="UP000319432">
    <property type="component" value="Chromosome"/>
</dbReference>
<comment type="catalytic activity">
    <reaction evidence="7 8">
        <text>L-methionyl-tRNA(fMet) + (6R)-10-formyltetrahydrofolate = N-formyl-L-methionyl-tRNA(fMet) + (6S)-5,6,7,8-tetrahydrofolate + H(+)</text>
        <dbReference type="Rhea" id="RHEA:24380"/>
        <dbReference type="Rhea" id="RHEA-COMP:9952"/>
        <dbReference type="Rhea" id="RHEA-COMP:9953"/>
        <dbReference type="ChEBI" id="CHEBI:15378"/>
        <dbReference type="ChEBI" id="CHEBI:57453"/>
        <dbReference type="ChEBI" id="CHEBI:78530"/>
        <dbReference type="ChEBI" id="CHEBI:78844"/>
        <dbReference type="ChEBI" id="CHEBI:195366"/>
        <dbReference type="EC" id="2.1.2.9"/>
    </reaction>
</comment>
<keyword evidence="5 8" id="KW-0808">Transferase</keyword>
<name>A0A502H3L0_BRELA</name>
<organism evidence="9 10">
    <name type="scientific">Brevibacillus laterosporus</name>
    <name type="common">Bacillus laterosporus</name>
    <dbReference type="NCBI Taxonomy" id="1465"/>
    <lineage>
        <taxon>Bacteria</taxon>
        <taxon>Bacillati</taxon>
        <taxon>Bacillota</taxon>
        <taxon>Bacilli</taxon>
        <taxon>Bacillales</taxon>
        <taxon>Paenibacillaceae</taxon>
        <taxon>Brevibacillus</taxon>
    </lineage>
</organism>
<dbReference type="EMBL" id="CP033464">
    <property type="protein sequence ID" value="QDX95111.1"/>
    <property type="molecule type" value="Genomic_DNA"/>
</dbReference>
<dbReference type="OrthoDB" id="9802815at2"/>
<dbReference type="CDD" id="cd08646">
    <property type="entry name" value="FMT_core_Met-tRNA-FMT_N"/>
    <property type="match status" value="1"/>
</dbReference>
<evidence type="ECO:0000256" key="4">
    <source>
        <dbReference type="ARBA" id="ARBA00016014"/>
    </source>
</evidence>
<gene>
    <name evidence="8" type="primary">fmt</name>
    <name evidence="9" type="ORF">EEL30_24145</name>
</gene>
<evidence type="ECO:0000256" key="2">
    <source>
        <dbReference type="ARBA" id="ARBA00010699"/>
    </source>
</evidence>
<dbReference type="PANTHER" id="PTHR11138:SF5">
    <property type="entry name" value="METHIONYL-TRNA FORMYLTRANSFERASE, MITOCHONDRIAL"/>
    <property type="match status" value="1"/>
</dbReference>